<feature type="domain" description="Set2 Rpb1 interacting" evidence="3">
    <location>
        <begin position="430"/>
        <end position="520"/>
    </location>
</feature>
<accession>A0AA85EJ89</accession>
<organism evidence="4 5">
    <name type="scientific">Schistosoma rodhaini</name>
    <dbReference type="NCBI Taxonomy" id="6188"/>
    <lineage>
        <taxon>Eukaryota</taxon>
        <taxon>Metazoa</taxon>
        <taxon>Spiralia</taxon>
        <taxon>Lophotrochozoa</taxon>
        <taxon>Platyhelminthes</taxon>
        <taxon>Trematoda</taxon>
        <taxon>Digenea</taxon>
        <taxon>Strigeidida</taxon>
        <taxon>Schistosomatoidea</taxon>
        <taxon>Schistosomatidae</taxon>
        <taxon>Schistosoma</taxon>
    </lineage>
</organism>
<keyword evidence="4" id="KW-1185">Reference proteome</keyword>
<evidence type="ECO:0000256" key="1">
    <source>
        <dbReference type="ARBA" id="ARBA00004123"/>
    </source>
</evidence>
<dbReference type="AlphaFoldDB" id="A0AA85EJ89"/>
<evidence type="ECO:0000256" key="2">
    <source>
        <dbReference type="ARBA" id="ARBA00023242"/>
    </source>
</evidence>
<dbReference type="Proteomes" id="UP000050792">
    <property type="component" value="Unassembled WGS sequence"/>
</dbReference>
<dbReference type="Pfam" id="PF08236">
    <property type="entry name" value="SRI"/>
    <property type="match status" value="1"/>
</dbReference>
<proteinExistence type="predicted"/>
<evidence type="ECO:0000313" key="4">
    <source>
        <dbReference type="Proteomes" id="UP000050792"/>
    </source>
</evidence>
<evidence type="ECO:0000259" key="3">
    <source>
        <dbReference type="Pfam" id="PF08236"/>
    </source>
</evidence>
<protein>
    <submittedName>
        <fullName evidence="5">SRI domain-containing protein</fullName>
    </submittedName>
</protein>
<dbReference type="Gene3D" id="1.10.1740.100">
    <property type="entry name" value="Set2, Rpb1 interacting domain"/>
    <property type="match status" value="1"/>
</dbReference>
<evidence type="ECO:0000313" key="5">
    <source>
        <dbReference type="WBParaSite" id="SRDH1_10610.1"/>
    </source>
</evidence>
<dbReference type="GO" id="GO:0005694">
    <property type="term" value="C:chromosome"/>
    <property type="evidence" value="ECO:0007669"/>
    <property type="project" value="InterPro"/>
</dbReference>
<dbReference type="InterPro" id="IPR013257">
    <property type="entry name" value="SRI"/>
</dbReference>
<dbReference type="WBParaSite" id="SRDH1_10610.1">
    <property type="protein sequence ID" value="SRDH1_10610.1"/>
    <property type="gene ID" value="SRDH1_10610"/>
</dbReference>
<name>A0AA85EJ89_9TREM</name>
<sequence length="597" mass="65859">MSSRHDRDRKGTVDDEGIASCVTEYVNIDSTPRSQVIPSGQSQLSTQPPLCPQISRDLNNNCGDACSTKNIDFKSHGESVSEDLSKCFIFSIMPQVGNKQIFGDNCRTSHSVKRPSESSCLISNSSAKRNCCPVGQDECEEQSHEPSTSNNHCDSLGSRGFDLSSEIRIAARRSESHSLPLAHNLTYALGVINELPDGALKLKENKYRSERRSPVYYEAHSLSMAEIEQAKKLEKDENLIPFFSPLSKSRAPSSAVSPESSYGNSVVSISKRNSIFIGSAAQRSRDVNRDSCLIQEAVDSSGIYIPGVDLLIDDSECEPIDLISRFSRTPISSPKIVDPGSTISCALAGPLSSSHIFNQLDSNLAQRRTSSAATSSLSAVSAGMELSKATKMYNRVRQRILERQCIDLLHELAGRPDAPQDVTEQGFAMELFTLVHNTLRGFRDARCKLGRIVNDEDLYYLTKKLAQAVILKEIQKFHQTQAANTSLFSTVLTPELPSTVRSRVTTYVRRYMESKGAFYRRRVQLIPATGISRPEQTTHIKPDPAILKPSVNCSTRSRPVTHPQNLSTVSHHTNYVDNAFSQSATPINTTAVIPTRR</sequence>
<keyword evidence="2" id="KW-0539">Nucleus</keyword>
<dbReference type="InterPro" id="IPR038190">
    <property type="entry name" value="SRI_sf"/>
</dbReference>
<dbReference type="GO" id="GO:0006355">
    <property type="term" value="P:regulation of DNA-templated transcription"/>
    <property type="evidence" value="ECO:0007669"/>
    <property type="project" value="InterPro"/>
</dbReference>
<reference evidence="4" key="1">
    <citation type="submission" date="2022-06" db="EMBL/GenBank/DDBJ databases">
        <authorList>
            <person name="Berger JAMES D."/>
            <person name="Berger JAMES D."/>
        </authorList>
    </citation>
    <scope>NUCLEOTIDE SEQUENCE [LARGE SCALE GENOMIC DNA]</scope>
</reference>
<comment type="subcellular location">
    <subcellularLocation>
        <location evidence="1">Nucleus</location>
    </subcellularLocation>
</comment>
<reference evidence="5" key="2">
    <citation type="submission" date="2023-11" db="UniProtKB">
        <authorList>
            <consortium name="WormBaseParasite"/>
        </authorList>
    </citation>
    <scope>IDENTIFICATION</scope>
</reference>